<dbReference type="EC" id="2.5.1.18" evidence="3"/>
<dbReference type="SFLD" id="SFLDG01152">
    <property type="entry name" value="Main.3:_Omega-_and_Tau-like"/>
    <property type="match status" value="1"/>
</dbReference>
<evidence type="ECO:0000256" key="3">
    <source>
        <dbReference type="RuleBase" id="RU369102"/>
    </source>
</evidence>
<dbReference type="InterPro" id="IPR045074">
    <property type="entry name" value="GST_C_Tau"/>
</dbReference>
<dbReference type="SFLD" id="SFLDG00358">
    <property type="entry name" value="Main_(cytGST)"/>
    <property type="match status" value="1"/>
</dbReference>
<comment type="similarity">
    <text evidence="3">Belongs to the GST superfamily.</text>
</comment>
<organism evidence="5 6">
    <name type="scientific">Canna indica</name>
    <name type="common">Indian-shot</name>
    <dbReference type="NCBI Taxonomy" id="4628"/>
    <lineage>
        <taxon>Eukaryota</taxon>
        <taxon>Viridiplantae</taxon>
        <taxon>Streptophyta</taxon>
        <taxon>Embryophyta</taxon>
        <taxon>Tracheophyta</taxon>
        <taxon>Spermatophyta</taxon>
        <taxon>Magnoliopsida</taxon>
        <taxon>Liliopsida</taxon>
        <taxon>Zingiberales</taxon>
        <taxon>Cannaceae</taxon>
        <taxon>Canna</taxon>
    </lineage>
</organism>
<evidence type="ECO:0000313" key="5">
    <source>
        <dbReference type="EMBL" id="WOK93644.1"/>
    </source>
</evidence>
<protein>
    <recommendedName>
        <fullName evidence="3">Glutathione S-transferase</fullName>
        <ecNumber evidence="3">2.5.1.18</ecNumber>
    </recommendedName>
</protein>
<accession>A0AAQ3JR52</accession>
<feature type="domain" description="GST N-terminal" evidence="4">
    <location>
        <begin position="3"/>
        <end position="82"/>
    </location>
</feature>
<name>A0AAQ3JR52_9LILI</name>
<dbReference type="PANTHER" id="PTHR11260">
    <property type="entry name" value="GLUTATHIONE S-TRANSFERASE, GST, SUPERFAMILY, GST DOMAIN CONTAINING"/>
    <property type="match status" value="1"/>
</dbReference>
<reference evidence="5 6" key="1">
    <citation type="submission" date="2023-10" db="EMBL/GenBank/DDBJ databases">
        <title>Chromosome-scale genome assembly provides insights into flower coloration mechanisms of Canna indica.</title>
        <authorList>
            <person name="Li C."/>
        </authorList>
    </citation>
    <scope>NUCLEOTIDE SEQUENCE [LARGE SCALE GENOMIC DNA]</scope>
    <source>
        <tissue evidence="5">Flower</tissue>
    </source>
</reference>
<comment type="function">
    <text evidence="3">Is involved in the conjugation of reduced glutathione to a wide number of exogenous and endogenous hydrophobic electrophiles.</text>
</comment>
<dbReference type="PROSITE" id="PS50404">
    <property type="entry name" value="GST_NTER"/>
    <property type="match status" value="1"/>
</dbReference>
<dbReference type="AlphaFoldDB" id="A0AAQ3JR52"/>
<dbReference type="Pfam" id="PF02798">
    <property type="entry name" value="GST_N"/>
    <property type="match status" value="1"/>
</dbReference>
<proteinExistence type="inferred from homology"/>
<gene>
    <name evidence="5" type="ORF">Cni_G02344</name>
</gene>
<evidence type="ECO:0000256" key="2">
    <source>
        <dbReference type="ARBA" id="ARBA00047960"/>
    </source>
</evidence>
<keyword evidence="3" id="KW-0963">Cytoplasm</keyword>
<dbReference type="Gene3D" id="3.40.30.10">
    <property type="entry name" value="Glutaredoxin"/>
    <property type="match status" value="1"/>
</dbReference>
<dbReference type="CDD" id="cd03185">
    <property type="entry name" value="GST_C_Tau"/>
    <property type="match status" value="1"/>
</dbReference>
<dbReference type="Gene3D" id="1.20.1050.10">
    <property type="match status" value="1"/>
</dbReference>
<dbReference type="SFLD" id="SFLDS00019">
    <property type="entry name" value="Glutathione_Transferase_(cytos"/>
    <property type="match status" value="1"/>
</dbReference>
<dbReference type="SUPFAM" id="SSF52833">
    <property type="entry name" value="Thioredoxin-like"/>
    <property type="match status" value="1"/>
</dbReference>
<comment type="catalytic activity">
    <reaction evidence="2 3">
        <text>RX + glutathione = an S-substituted glutathione + a halide anion + H(+)</text>
        <dbReference type="Rhea" id="RHEA:16437"/>
        <dbReference type="ChEBI" id="CHEBI:15378"/>
        <dbReference type="ChEBI" id="CHEBI:16042"/>
        <dbReference type="ChEBI" id="CHEBI:17792"/>
        <dbReference type="ChEBI" id="CHEBI:57925"/>
        <dbReference type="ChEBI" id="CHEBI:90779"/>
        <dbReference type="EC" id="2.5.1.18"/>
    </reaction>
</comment>
<evidence type="ECO:0000259" key="4">
    <source>
        <dbReference type="PROSITE" id="PS50404"/>
    </source>
</evidence>
<dbReference type="InterPro" id="IPR045073">
    <property type="entry name" value="Omega/Tau-like"/>
</dbReference>
<dbReference type="EMBL" id="CP136890">
    <property type="protein sequence ID" value="WOK93644.1"/>
    <property type="molecule type" value="Genomic_DNA"/>
</dbReference>
<dbReference type="GO" id="GO:0006749">
    <property type="term" value="P:glutathione metabolic process"/>
    <property type="evidence" value="ECO:0007669"/>
    <property type="project" value="InterPro"/>
</dbReference>
<dbReference type="GO" id="GO:0005829">
    <property type="term" value="C:cytosol"/>
    <property type="evidence" value="ECO:0007669"/>
    <property type="project" value="UniProtKB-SubCell"/>
</dbReference>
<dbReference type="PANTHER" id="PTHR11260:SF676">
    <property type="entry name" value="GLUTATHIONE S-TRANSFERASE U8"/>
    <property type="match status" value="1"/>
</dbReference>
<dbReference type="Proteomes" id="UP001327560">
    <property type="component" value="Chromosome 1"/>
</dbReference>
<dbReference type="InterPro" id="IPR004045">
    <property type="entry name" value="Glutathione_S-Trfase_N"/>
</dbReference>
<evidence type="ECO:0000313" key="6">
    <source>
        <dbReference type="Proteomes" id="UP001327560"/>
    </source>
</evidence>
<keyword evidence="1 3" id="KW-0808">Transferase</keyword>
<keyword evidence="6" id="KW-1185">Reference proteome</keyword>
<comment type="subcellular location">
    <subcellularLocation>
        <location evidence="3">Cytoplasm</location>
        <location evidence="3">Cytosol</location>
    </subcellularLocation>
</comment>
<dbReference type="InterPro" id="IPR040079">
    <property type="entry name" value="Glutathione_S-Trfase"/>
</dbReference>
<dbReference type="InterPro" id="IPR036249">
    <property type="entry name" value="Thioredoxin-like_sf"/>
</dbReference>
<dbReference type="GO" id="GO:0004364">
    <property type="term" value="F:glutathione transferase activity"/>
    <property type="evidence" value="ECO:0007669"/>
    <property type="project" value="UniProtKB-UniRule"/>
</dbReference>
<dbReference type="CDD" id="cd03058">
    <property type="entry name" value="GST_N_Tau"/>
    <property type="match status" value="1"/>
</dbReference>
<evidence type="ECO:0000256" key="1">
    <source>
        <dbReference type="ARBA" id="ARBA00022679"/>
    </source>
</evidence>
<sequence>MGEEVKVLRTWGSTFCYRVELALKLKGVAYEKVEEDLSNKSPLLLGYNPVHKKVPVFLHNGKPIAESLVILEYIEDTWKENPILPKDPYERAMARFWARFIDDKCIVALWMSCRTEGEAQKNFMEQAKESLQILEKELKGALGGVERGCVGRERIIGVDDDDGSDADVVASNDGGGGGAGAPRGERLKANGPAPCGCNNALCVGCCANVIYTAVADSRHMHLCVSIKLMLRRITSPLGHQLSICGH</sequence>
<dbReference type="FunFam" id="3.40.30.10:FF:000014">
    <property type="entry name" value="Tau class glutathione S-transferase"/>
    <property type="match status" value="1"/>
</dbReference>